<comment type="caution">
    <text evidence="7">The sequence shown here is derived from an EMBL/GenBank/DDBJ whole genome shotgun (WGS) entry which is preliminary data.</text>
</comment>
<keyword evidence="8" id="KW-1185">Reference proteome</keyword>
<dbReference type="SUPFAM" id="SSF50998">
    <property type="entry name" value="Quinoprotein alcohol dehydrogenase-like"/>
    <property type="match status" value="1"/>
</dbReference>
<dbReference type="Gene3D" id="2.130.10.10">
    <property type="entry name" value="YVTN repeat-like/Quinoprotein amine dehydrogenase"/>
    <property type="match status" value="1"/>
</dbReference>
<name>A0A543AWY6_9ACTN</name>
<dbReference type="InterPro" id="IPR013126">
    <property type="entry name" value="Hsp_70_fam"/>
</dbReference>
<evidence type="ECO:0000256" key="4">
    <source>
        <dbReference type="ARBA" id="ARBA00023016"/>
    </source>
</evidence>
<dbReference type="PROSITE" id="PS01036">
    <property type="entry name" value="HSP70_3"/>
    <property type="match status" value="1"/>
</dbReference>
<feature type="compositionally biased region" description="Pro residues" evidence="6">
    <location>
        <begin position="369"/>
        <end position="384"/>
    </location>
</feature>
<dbReference type="GO" id="GO:0005524">
    <property type="term" value="F:ATP binding"/>
    <property type="evidence" value="ECO:0007669"/>
    <property type="project" value="UniProtKB-KW"/>
</dbReference>
<protein>
    <submittedName>
        <fullName evidence="7">Putative pyrroloquinoline-quinone binding quinoprotein</fullName>
    </submittedName>
</protein>
<dbReference type="SUPFAM" id="SSF53067">
    <property type="entry name" value="Actin-like ATPase domain"/>
    <property type="match status" value="2"/>
</dbReference>
<evidence type="ECO:0000256" key="2">
    <source>
        <dbReference type="ARBA" id="ARBA00022741"/>
    </source>
</evidence>
<comment type="similarity">
    <text evidence="1">Belongs to the heat shock protein 70 family.</text>
</comment>
<reference evidence="7 8" key="1">
    <citation type="submission" date="2019-06" db="EMBL/GenBank/DDBJ databases">
        <title>Sequencing the genomes of 1000 actinobacteria strains.</title>
        <authorList>
            <person name="Klenk H.-P."/>
        </authorList>
    </citation>
    <scope>NUCLEOTIDE SEQUENCE [LARGE SCALE GENOMIC DNA]</scope>
    <source>
        <strain evidence="7 8">DSM 45928</strain>
    </source>
</reference>
<proteinExistence type="inferred from homology"/>
<dbReference type="PANTHER" id="PTHR42749">
    <property type="entry name" value="CELL SHAPE-DETERMINING PROTEIN MREB"/>
    <property type="match status" value="1"/>
</dbReference>
<dbReference type="Proteomes" id="UP000317043">
    <property type="component" value="Unassembled WGS sequence"/>
</dbReference>
<dbReference type="RefSeq" id="WP_142039437.1">
    <property type="nucleotide sequence ID" value="NZ_JBHTGS010000001.1"/>
</dbReference>
<dbReference type="Gene3D" id="3.90.640.10">
    <property type="entry name" value="Actin, Chain A, domain 4"/>
    <property type="match status" value="1"/>
</dbReference>
<dbReference type="InterPro" id="IPR043129">
    <property type="entry name" value="ATPase_NBD"/>
</dbReference>
<dbReference type="PRINTS" id="PR00301">
    <property type="entry name" value="HEATSHOCK70"/>
</dbReference>
<dbReference type="InterPro" id="IPR015943">
    <property type="entry name" value="WD40/YVTN_repeat-like_dom_sf"/>
</dbReference>
<keyword evidence="4" id="KW-0346">Stress response</keyword>
<evidence type="ECO:0000256" key="3">
    <source>
        <dbReference type="ARBA" id="ARBA00022840"/>
    </source>
</evidence>
<dbReference type="AlphaFoldDB" id="A0A543AWY6"/>
<keyword evidence="3" id="KW-0067">ATP-binding</keyword>
<dbReference type="InParanoid" id="A0A543AWY6"/>
<evidence type="ECO:0000256" key="5">
    <source>
        <dbReference type="ARBA" id="ARBA00023186"/>
    </source>
</evidence>
<feature type="region of interest" description="Disordered" evidence="6">
    <location>
        <begin position="356"/>
        <end position="389"/>
    </location>
</feature>
<dbReference type="PANTHER" id="PTHR42749:SF1">
    <property type="entry name" value="CELL SHAPE-DETERMINING PROTEIN MREB"/>
    <property type="match status" value="1"/>
</dbReference>
<dbReference type="Gene3D" id="3.30.420.40">
    <property type="match status" value="2"/>
</dbReference>
<evidence type="ECO:0000313" key="8">
    <source>
        <dbReference type="Proteomes" id="UP000317043"/>
    </source>
</evidence>
<gene>
    <name evidence="7" type="ORF">FB566_2629</name>
</gene>
<accession>A0A543AWY6</accession>
<sequence length="843" mass="91152">MSSPNGYALGIDLGTSHTVAVVRSPDGRSRPLLVDGAPVMPSSVFLDETGAIHVGRDAQRLAQTDPARFEPNPKHRIGDSSVLLGDRDVPTVDLLAAILRNVATKAVEAVGHLPPTVLTFPAKWGPQRRGVLEQAAAKAGYPAPRMVPEPVAAAHYFVEVMRQPIPQGESVAVFDFGGGTLDIAVVRHEHGGGFTVLSDGGLEDLGGLDIDAALVQYLGQTIAAHVPQVWQQLTQPANGTDRRHRRLFWDDVRGAKEMLSRTAVAPVPVPGVESALHMTREELERLAQPLLARAVAETERVITSAGLRPDQLAGLFLVGGASRIPLVARLLHSQLGIAPTVLEQPELPVAEGSLAAAFPPEPEPEVAPVTPPPAAEPYTPPTPPEEPKDDAFLEPAAAPTPWYKRKTTWIGTAAGVVALALLTAWLVYDPYPEREMSPLTQVGTDVTYPGGRADVPYVYQPDVDGDIAYYLTSPESDVAYLTAVDLTTAERVWDSAPFTVEDLNGVVAENGILYIDEWDGEAYRYTFIDPDTGERLNTLSFNTGDWTRIVNGRLVHFQADGRVAGYDATGQRQWQTDLGGAKLQNGAVVHTWDHESKRRNHSFTGTDGYAWTVDEEGLLSVLDVDTGQVTAAKSLAAHDDHYFGYEGTLFVADAETGYSLTAYDLTDGLASLWTFKPEGATREVSLMKACGQTRICVLEDRDEDDTTDGVMVLDFDDGGELAWESPTDMAVTTAWPAGEQLLVVTAGDEENSVNQMYDSRFEPSGSPLTRGLSRIDSGSFLTVPSAWDDPKFASDDRSFVGLGAQTGQRYELGTESIIPQCEATDMYLTCATDTGFRVWSYRT</sequence>
<dbReference type="InterPro" id="IPR011047">
    <property type="entry name" value="Quinoprotein_ADH-like_sf"/>
</dbReference>
<dbReference type="OrthoDB" id="3333926at2"/>
<dbReference type="InterPro" id="IPR018181">
    <property type="entry name" value="Heat_shock_70_CS"/>
</dbReference>
<evidence type="ECO:0000256" key="1">
    <source>
        <dbReference type="ARBA" id="ARBA00007381"/>
    </source>
</evidence>
<dbReference type="GO" id="GO:0140662">
    <property type="term" value="F:ATP-dependent protein folding chaperone"/>
    <property type="evidence" value="ECO:0007669"/>
    <property type="project" value="InterPro"/>
</dbReference>
<organism evidence="7 8">
    <name type="scientific">Stackebrandtia endophytica</name>
    <dbReference type="NCBI Taxonomy" id="1496996"/>
    <lineage>
        <taxon>Bacteria</taxon>
        <taxon>Bacillati</taxon>
        <taxon>Actinomycetota</taxon>
        <taxon>Actinomycetes</taxon>
        <taxon>Glycomycetales</taxon>
        <taxon>Glycomycetaceae</taxon>
        <taxon>Stackebrandtia</taxon>
    </lineage>
</organism>
<evidence type="ECO:0000256" key="6">
    <source>
        <dbReference type="SAM" id="MobiDB-lite"/>
    </source>
</evidence>
<dbReference type="EMBL" id="VFOW01000001">
    <property type="protein sequence ID" value="TQL77082.1"/>
    <property type="molecule type" value="Genomic_DNA"/>
</dbReference>
<keyword evidence="5" id="KW-0143">Chaperone</keyword>
<evidence type="ECO:0000313" key="7">
    <source>
        <dbReference type="EMBL" id="TQL77082.1"/>
    </source>
</evidence>
<keyword evidence="2" id="KW-0547">Nucleotide-binding</keyword>
<dbReference type="Pfam" id="PF00012">
    <property type="entry name" value="HSP70"/>
    <property type="match status" value="1"/>
</dbReference>